<keyword evidence="2" id="KW-1185">Reference proteome</keyword>
<organism evidence="1 2">
    <name type="scientific">Fulvivirga marina</name>
    <dbReference type="NCBI Taxonomy" id="2494733"/>
    <lineage>
        <taxon>Bacteria</taxon>
        <taxon>Pseudomonadati</taxon>
        <taxon>Bacteroidota</taxon>
        <taxon>Cytophagia</taxon>
        <taxon>Cytophagales</taxon>
        <taxon>Fulvivirgaceae</taxon>
        <taxon>Fulvivirga</taxon>
    </lineage>
</organism>
<sequence length="452" mass="48832">MKTSNYYSGKIWRGVDYSPTWPTWSATPNTQTGDSDFANDAFQSLWSNKYLPAPTNDPSGPVKNSNYRDDLKTISDLGFNLIRLYNWNMARGTTSSSNTGLDHINFLNYAYSLGLKVVVPISDYFLGDNQYSWNNGSPDATYSFDSAPSGIQTDFTEFINSITDPSTNQIHEAVHSVSVGNEGDIGEGINGTSPSNFLARTIWWIVNLNKQINGSGDSPSIKLSATFSNADQGGSNGSWFSCLMNGVTANQNTPYGCALGSSFGFAVTGLSAIDSSYKDYYYNSVNISQVNVSDNSNNLAATLALYDSGASSWPGGTMNVPLLLMEVFAPNRGSSPAPYDQATAAVNQVGSIEKYLHDNKAGTASSTTWLFGYNYFEFNDEPELNKTVGLYGYIDTDDEESTGTTSLSYGSFPSITFPLYKLEANPGPDGTGTLPAAITKHFPALKEPAQVV</sequence>
<gene>
    <name evidence="1" type="ORF">JMN32_06780</name>
</gene>
<evidence type="ECO:0000313" key="1">
    <source>
        <dbReference type="EMBL" id="MBL6446006.1"/>
    </source>
</evidence>
<evidence type="ECO:0000313" key="2">
    <source>
        <dbReference type="Proteomes" id="UP000614216"/>
    </source>
</evidence>
<name>A0A937G011_9BACT</name>
<protein>
    <submittedName>
        <fullName evidence="1">Uncharacterized protein</fullName>
    </submittedName>
</protein>
<reference evidence="1" key="1">
    <citation type="submission" date="2021-01" db="EMBL/GenBank/DDBJ databases">
        <title>Fulvivirga kasyanovii gen. nov., sp nov., a novel member of the phylum Bacteroidetes isolated from seawater in a mussel farm.</title>
        <authorList>
            <person name="Zhao L.-H."/>
            <person name="Wang Z.-J."/>
        </authorList>
    </citation>
    <scope>NUCLEOTIDE SEQUENCE</scope>
    <source>
        <strain evidence="1">29W222</strain>
    </source>
</reference>
<proteinExistence type="predicted"/>
<dbReference type="Gene3D" id="3.20.20.80">
    <property type="entry name" value="Glycosidases"/>
    <property type="match status" value="1"/>
</dbReference>
<accession>A0A937G011</accession>
<dbReference type="Proteomes" id="UP000614216">
    <property type="component" value="Unassembled WGS sequence"/>
</dbReference>
<dbReference type="SUPFAM" id="SSF51445">
    <property type="entry name" value="(Trans)glycosidases"/>
    <property type="match status" value="1"/>
</dbReference>
<comment type="caution">
    <text evidence="1">The sequence shown here is derived from an EMBL/GenBank/DDBJ whole genome shotgun (WGS) entry which is preliminary data.</text>
</comment>
<dbReference type="AlphaFoldDB" id="A0A937G011"/>
<dbReference type="EMBL" id="JAEUGD010000021">
    <property type="protein sequence ID" value="MBL6446006.1"/>
    <property type="molecule type" value="Genomic_DNA"/>
</dbReference>
<dbReference type="InterPro" id="IPR017853">
    <property type="entry name" value="GH"/>
</dbReference>
<dbReference type="RefSeq" id="WP_202855554.1">
    <property type="nucleotide sequence ID" value="NZ_JAEUGD010000021.1"/>
</dbReference>